<dbReference type="EMBL" id="VUJU01002850">
    <property type="protein sequence ID" value="KAF0759902.1"/>
    <property type="molecule type" value="Genomic_DNA"/>
</dbReference>
<name>A0A6G0YQ46_APHCR</name>
<keyword evidence="1" id="KW-0472">Membrane</keyword>
<dbReference type="Proteomes" id="UP000478052">
    <property type="component" value="Unassembled WGS sequence"/>
</dbReference>
<evidence type="ECO:0000256" key="1">
    <source>
        <dbReference type="SAM" id="Phobius"/>
    </source>
</evidence>
<dbReference type="OrthoDB" id="6617084at2759"/>
<protein>
    <submittedName>
        <fullName evidence="2">Reverse transcriptase domain-containing protein</fullName>
    </submittedName>
</protein>
<keyword evidence="1" id="KW-1133">Transmembrane helix</keyword>
<organism evidence="2 3">
    <name type="scientific">Aphis craccivora</name>
    <name type="common">Cowpea aphid</name>
    <dbReference type="NCBI Taxonomy" id="307492"/>
    <lineage>
        <taxon>Eukaryota</taxon>
        <taxon>Metazoa</taxon>
        <taxon>Ecdysozoa</taxon>
        <taxon>Arthropoda</taxon>
        <taxon>Hexapoda</taxon>
        <taxon>Insecta</taxon>
        <taxon>Pterygota</taxon>
        <taxon>Neoptera</taxon>
        <taxon>Paraneoptera</taxon>
        <taxon>Hemiptera</taxon>
        <taxon>Sternorrhyncha</taxon>
        <taxon>Aphidomorpha</taxon>
        <taxon>Aphidoidea</taxon>
        <taxon>Aphididae</taxon>
        <taxon>Aphidini</taxon>
        <taxon>Aphis</taxon>
        <taxon>Aphis</taxon>
    </lineage>
</organism>
<dbReference type="GO" id="GO:0003964">
    <property type="term" value="F:RNA-directed DNA polymerase activity"/>
    <property type="evidence" value="ECO:0007669"/>
    <property type="project" value="UniProtKB-KW"/>
</dbReference>
<keyword evidence="2" id="KW-0548">Nucleotidyltransferase</keyword>
<feature type="transmembrane region" description="Helical" evidence="1">
    <location>
        <begin position="25"/>
        <end position="46"/>
    </location>
</feature>
<dbReference type="AlphaFoldDB" id="A0A6G0YQ46"/>
<keyword evidence="3" id="KW-1185">Reference proteome</keyword>
<reference evidence="2 3" key="1">
    <citation type="submission" date="2019-08" db="EMBL/GenBank/DDBJ databases">
        <title>Whole genome of Aphis craccivora.</title>
        <authorList>
            <person name="Voronova N.V."/>
            <person name="Shulinski R.S."/>
            <person name="Bandarenka Y.V."/>
            <person name="Zhorov D.G."/>
            <person name="Warner D."/>
        </authorList>
    </citation>
    <scope>NUCLEOTIDE SEQUENCE [LARGE SCALE GENOMIC DNA]</scope>
    <source>
        <strain evidence="2">180601</strain>
        <tissue evidence="2">Whole Body</tissue>
    </source>
</reference>
<proteinExistence type="predicted"/>
<keyword evidence="2" id="KW-0808">Transferase</keyword>
<comment type="caution">
    <text evidence="2">The sequence shown here is derived from an EMBL/GenBank/DDBJ whole genome shotgun (WGS) entry which is preliminary data.</text>
</comment>
<sequence length="68" mass="8130">MGTKSTFFALSNFFNSKVLSRRTKVRLYIAIIRPILTYGYKTWIIINTMKRKLRKSENKVRRKCCEPI</sequence>
<accession>A0A6G0YQ46</accession>
<gene>
    <name evidence="2" type="ORF">FWK35_00027608</name>
</gene>
<keyword evidence="2" id="KW-0695">RNA-directed DNA polymerase</keyword>
<evidence type="ECO:0000313" key="2">
    <source>
        <dbReference type="EMBL" id="KAF0759902.1"/>
    </source>
</evidence>
<evidence type="ECO:0000313" key="3">
    <source>
        <dbReference type="Proteomes" id="UP000478052"/>
    </source>
</evidence>
<keyword evidence="1" id="KW-0812">Transmembrane</keyword>